<gene>
    <name evidence="1" type="ORF">GNE12_27260</name>
</gene>
<sequence length="90" mass="10736">MHSEFFRKTVIGIPYEQWQSMLVNRFYIVQLINLETNKREARILSNSALKTYFPRHWKELTTKLGEKSTWFPVKKRKNYVITTAVLEAGN</sequence>
<dbReference type="Proteomes" id="UP000570851">
    <property type="component" value="Unassembled WGS sequence"/>
</dbReference>
<comment type="caution">
    <text evidence="1">The sequence shown here is derived from an EMBL/GenBank/DDBJ whole genome shotgun (WGS) entry which is preliminary data.</text>
</comment>
<protein>
    <submittedName>
        <fullName evidence="1">Uncharacterized protein</fullName>
    </submittedName>
</protein>
<proteinExistence type="predicted"/>
<dbReference type="GeneID" id="58727167"/>
<organism evidence="1 2">
    <name type="scientific">Trichormus variabilis N2B</name>
    <dbReference type="NCBI Taxonomy" id="2681315"/>
    <lineage>
        <taxon>Bacteria</taxon>
        <taxon>Bacillati</taxon>
        <taxon>Cyanobacteriota</taxon>
        <taxon>Cyanophyceae</taxon>
        <taxon>Nostocales</taxon>
        <taxon>Nostocaceae</taxon>
        <taxon>Trichormus</taxon>
    </lineage>
</organism>
<name>A0ABR6SGT5_ANAVA</name>
<reference evidence="1 2" key="1">
    <citation type="submission" date="2019-11" db="EMBL/GenBank/DDBJ databases">
        <title>Comparison of genomes from free-living endosymbiotic cyanobacteria isolated from Azolla.</title>
        <authorList>
            <person name="Thiel T."/>
            <person name="Pratte B."/>
        </authorList>
    </citation>
    <scope>NUCLEOTIDE SEQUENCE [LARGE SCALE GENOMIC DNA]</scope>
    <source>
        <strain evidence="1 2">N2B</strain>
        <plasmid evidence="1">pN2B-A</plasmid>
    </source>
</reference>
<geneLocation type="plasmid" evidence="1">
    <name>pN2B-A</name>
</geneLocation>
<keyword evidence="1" id="KW-0614">Plasmid</keyword>
<dbReference type="RefSeq" id="WP_011316551.1">
    <property type="nucleotide sequence ID" value="NZ_JACKZP010000271.1"/>
</dbReference>
<keyword evidence="2" id="KW-1185">Reference proteome</keyword>
<dbReference type="EMBL" id="JACKZP010000271">
    <property type="protein sequence ID" value="MBC1305593.1"/>
    <property type="molecule type" value="Genomic_DNA"/>
</dbReference>
<accession>A0ABR6SGT5</accession>
<evidence type="ECO:0000313" key="1">
    <source>
        <dbReference type="EMBL" id="MBC1305593.1"/>
    </source>
</evidence>
<evidence type="ECO:0000313" key="2">
    <source>
        <dbReference type="Proteomes" id="UP000570851"/>
    </source>
</evidence>